<name>A0A9D4V0U8_ADICA</name>
<reference evidence="2" key="1">
    <citation type="submission" date="2021-01" db="EMBL/GenBank/DDBJ databases">
        <title>Adiantum capillus-veneris genome.</title>
        <authorList>
            <person name="Fang Y."/>
            <person name="Liao Q."/>
        </authorList>
    </citation>
    <scope>NUCLEOTIDE SEQUENCE</scope>
    <source>
        <strain evidence="2">H3</strain>
        <tissue evidence="2">Leaf</tissue>
    </source>
</reference>
<sequence length="106" mass="11600">SVCVCVSLCFLPQWTRPAAVMAVSASMELGAENSVLSAPHDGSLLSEKLVELKRLCMDRLADYLLRHHATADVAASDDPLMQDDLEAVSEEEENTDTNSNPLKKRK</sequence>
<dbReference type="EMBL" id="JABFUD020000008">
    <property type="protein sequence ID" value="KAI5076917.1"/>
    <property type="molecule type" value="Genomic_DNA"/>
</dbReference>
<gene>
    <name evidence="2" type="ORF">GOP47_0008982</name>
</gene>
<keyword evidence="3" id="KW-1185">Reference proteome</keyword>
<feature type="compositionally biased region" description="Acidic residues" evidence="1">
    <location>
        <begin position="80"/>
        <end position="95"/>
    </location>
</feature>
<comment type="caution">
    <text evidence="2">The sequence shown here is derived from an EMBL/GenBank/DDBJ whole genome shotgun (WGS) entry which is preliminary data.</text>
</comment>
<dbReference type="AlphaFoldDB" id="A0A9D4V0U8"/>
<protein>
    <submittedName>
        <fullName evidence="2">Uncharacterized protein</fullName>
    </submittedName>
</protein>
<evidence type="ECO:0000256" key="1">
    <source>
        <dbReference type="SAM" id="MobiDB-lite"/>
    </source>
</evidence>
<proteinExistence type="predicted"/>
<feature type="region of interest" description="Disordered" evidence="1">
    <location>
        <begin position="75"/>
        <end position="106"/>
    </location>
</feature>
<evidence type="ECO:0000313" key="2">
    <source>
        <dbReference type="EMBL" id="KAI5076917.1"/>
    </source>
</evidence>
<feature type="non-terminal residue" evidence="2">
    <location>
        <position position="1"/>
    </location>
</feature>
<dbReference type="Proteomes" id="UP000886520">
    <property type="component" value="Chromosome 8"/>
</dbReference>
<feature type="compositionally biased region" description="Polar residues" evidence="1">
    <location>
        <begin position="96"/>
        <end position="106"/>
    </location>
</feature>
<accession>A0A9D4V0U8</accession>
<dbReference type="OrthoDB" id="10561566at2759"/>
<organism evidence="2 3">
    <name type="scientific">Adiantum capillus-veneris</name>
    <name type="common">Maidenhair fern</name>
    <dbReference type="NCBI Taxonomy" id="13818"/>
    <lineage>
        <taxon>Eukaryota</taxon>
        <taxon>Viridiplantae</taxon>
        <taxon>Streptophyta</taxon>
        <taxon>Embryophyta</taxon>
        <taxon>Tracheophyta</taxon>
        <taxon>Polypodiopsida</taxon>
        <taxon>Polypodiidae</taxon>
        <taxon>Polypodiales</taxon>
        <taxon>Pteridineae</taxon>
        <taxon>Pteridaceae</taxon>
        <taxon>Vittarioideae</taxon>
        <taxon>Adiantum</taxon>
    </lineage>
</organism>
<evidence type="ECO:0000313" key="3">
    <source>
        <dbReference type="Proteomes" id="UP000886520"/>
    </source>
</evidence>